<reference evidence="11 12" key="1">
    <citation type="submission" date="2024-04" db="EMBL/GenBank/DDBJ databases">
        <authorList>
            <person name="Waldvogel A.-M."/>
            <person name="Schoenle A."/>
        </authorList>
    </citation>
    <scope>NUCLEOTIDE SEQUENCE [LARGE SCALE GENOMIC DNA]</scope>
</reference>
<dbReference type="InterPro" id="IPR001828">
    <property type="entry name" value="ANF_lig-bd_rcpt"/>
</dbReference>
<keyword evidence="6" id="KW-1015">Disulfide bond</keyword>
<dbReference type="EMBL" id="OZ035834">
    <property type="protein sequence ID" value="CAL1574663.1"/>
    <property type="molecule type" value="Genomic_DNA"/>
</dbReference>
<keyword evidence="5" id="KW-0472">Membrane</keyword>
<dbReference type="SUPFAM" id="SSF53822">
    <property type="entry name" value="Periplasmic binding protein-like I"/>
    <property type="match status" value="2"/>
</dbReference>
<keyword evidence="7" id="KW-0675">Receptor</keyword>
<keyword evidence="3" id="KW-0812">Transmembrane</keyword>
<evidence type="ECO:0000313" key="12">
    <source>
        <dbReference type="Proteomes" id="UP001497482"/>
    </source>
</evidence>
<comment type="subunit">
    <text evidence="2">Homodimer; disulfide-linked.</text>
</comment>
<evidence type="ECO:0000256" key="7">
    <source>
        <dbReference type="ARBA" id="ARBA00023170"/>
    </source>
</evidence>
<proteinExistence type="predicted"/>
<evidence type="ECO:0000256" key="2">
    <source>
        <dbReference type="ARBA" id="ARBA00011748"/>
    </source>
</evidence>
<dbReference type="InterPro" id="IPR000337">
    <property type="entry name" value="GPCR_3"/>
</dbReference>
<keyword evidence="8" id="KW-0325">Glycoprotein</keyword>
<evidence type="ECO:0000256" key="4">
    <source>
        <dbReference type="ARBA" id="ARBA00022989"/>
    </source>
</evidence>
<evidence type="ECO:0000256" key="8">
    <source>
        <dbReference type="ARBA" id="ARBA00023180"/>
    </source>
</evidence>
<dbReference type="GO" id="GO:0005886">
    <property type="term" value="C:plasma membrane"/>
    <property type="evidence" value="ECO:0007669"/>
    <property type="project" value="TreeGrafter"/>
</dbReference>
<comment type="subcellular location">
    <subcellularLocation>
        <location evidence="1">Membrane</location>
        <topology evidence="1">Multi-pass membrane protein</topology>
    </subcellularLocation>
</comment>
<evidence type="ECO:0000313" key="11">
    <source>
        <dbReference type="EMBL" id="CAL1574663.1"/>
    </source>
</evidence>
<dbReference type="InterPro" id="IPR028082">
    <property type="entry name" value="Peripla_BP_I"/>
</dbReference>
<dbReference type="AlphaFoldDB" id="A0AAV2JAP4"/>
<dbReference type="InterPro" id="IPR000068">
    <property type="entry name" value="GPCR_3_Ca_sens_rcpt-rel"/>
</dbReference>
<dbReference type="PANTHER" id="PTHR24061">
    <property type="entry name" value="CALCIUM-SENSING RECEPTOR-RELATED"/>
    <property type="match status" value="1"/>
</dbReference>
<evidence type="ECO:0000256" key="6">
    <source>
        <dbReference type="ARBA" id="ARBA00023157"/>
    </source>
</evidence>
<evidence type="ECO:0000259" key="10">
    <source>
        <dbReference type="Pfam" id="PF01094"/>
    </source>
</evidence>
<dbReference type="Proteomes" id="UP001497482">
    <property type="component" value="Chromosome 12"/>
</dbReference>
<organism evidence="11 12">
    <name type="scientific">Knipowitschia caucasica</name>
    <name type="common">Caucasian dwarf goby</name>
    <name type="synonym">Pomatoschistus caucasicus</name>
    <dbReference type="NCBI Taxonomy" id="637954"/>
    <lineage>
        <taxon>Eukaryota</taxon>
        <taxon>Metazoa</taxon>
        <taxon>Chordata</taxon>
        <taxon>Craniata</taxon>
        <taxon>Vertebrata</taxon>
        <taxon>Euteleostomi</taxon>
        <taxon>Actinopterygii</taxon>
        <taxon>Neopterygii</taxon>
        <taxon>Teleostei</taxon>
        <taxon>Neoteleostei</taxon>
        <taxon>Acanthomorphata</taxon>
        <taxon>Gobiaria</taxon>
        <taxon>Gobiiformes</taxon>
        <taxon>Gobioidei</taxon>
        <taxon>Gobiidae</taxon>
        <taxon>Gobiinae</taxon>
        <taxon>Knipowitschia</taxon>
    </lineage>
</organism>
<dbReference type="GO" id="GO:0004930">
    <property type="term" value="F:G protein-coupled receptor activity"/>
    <property type="evidence" value="ECO:0007669"/>
    <property type="project" value="InterPro"/>
</dbReference>
<accession>A0AAV2JAP4</accession>
<keyword evidence="12" id="KW-1185">Reference proteome</keyword>
<evidence type="ECO:0000256" key="5">
    <source>
        <dbReference type="ARBA" id="ARBA00023136"/>
    </source>
</evidence>
<feature type="domain" description="Receptor ligand binding region" evidence="10">
    <location>
        <begin position="17"/>
        <end position="109"/>
    </location>
</feature>
<protein>
    <recommendedName>
        <fullName evidence="9">G-protein coupled receptor family C group 6 member A</fullName>
    </recommendedName>
</protein>
<name>A0AAV2JAP4_KNICA</name>
<evidence type="ECO:0000256" key="3">
    <source>
        <dbReference type="ARBA" id="ARBA00022692"/>
    </source>
</evidence>
<dbReference type="Gene3D" id="3.40.50.2300">
    <property type="match status" value="1"/>
</dbReference>
<dbReference type="PANTHER" id="PTHR24061:SF5">
    <property type="entry name" value="G-PROTEIN COUPLED RECEPTOR FAMILY C GROUP 6 MEMBER A"/>
    <property type="match status" value="1"/>
</dbReference>
<evidence type="ECO:0000256" key="1">
    <source>
        <dbReference type="ARBA" id="ARBA00004141"/>
    </source>
</evidence>
<dbReference type="Pfam" id="PF01094">
    <property type="entry name" value="ANF_receptor"/>
    <property type="match status" value="1"/>
</dbReference>
<sequence>MLGALCVSFDIKSFLQSQVMVFAIEEINRRQLIPGLRLGYDIYDTCADVSFALRDTLQLLSSHQSEPFRCSVLENTSLNTSIKVLIGEASSEVSTTVARLTALASLPQLLREMKNINLTVQKSRIFFDQNGDPSLEYDIVFWNSSKIQTVGKYWPNGDIQKWCSPGHELKLEGKCCKKCHSCRNGSVSPQDGVAVTISSFSIFCGHLAPKCYIILFKKELNNESAIAAYIKKHYEQKGLPVVTT</sequence>
<keyword evidence="4" id="KW-1133">Transmembrane helix</keyword>
<evidence type="ECO:0000256" key="9">
    <source>
        <dbReference type="ARBA" id="ARBA00039774"/>
    </source>
</evidence>
<dbReference type="PRINTS" id="PR00248">
    <property type="entry name" value="GPCRMGR"/>
</dbReference>
<gene>
    <name evidence="11" type="ORF">KC01_LOCUS6366</name>
</gene>